<evidence type="ECO:0000256" key="10">
    <source>
        <dbReference type="PIRSR" id="PIRSR617736-2"/>
    </source>
</evidence>
<evidence type="ECO:0000256" key="1">
    <source>
        <dbReference type="ARBA" id="ARBA00000448"/>
    </source>
</evidence>
<sequence length="455" mass="50174">MGFPQGFLWGAATAAYQIEGAAQEDGRAPSIWDTFSHTPGKVLDGDTGDVATDHYHRWEEDIATMAALGIGAYRFSISWSRVLPDGTPNQKGLDFYSRLVDELLSHGIAPVATLYHWDLPQALEDAGGWPERDTAHRFADYAERIGRVLGDRVHTWTTLNEPWCSAFLGYASGVHAPGRTEPAAALAAAHHLNLAHGLAVRALRGVTPPSARHSVTLNLHHLRGDAEAVRQVDAVSNRVFLDPMLGRGYPADLLDDTSSLTDWSFVRDGDEALIAAPLDVLGVNYYSPTLVRVWDGTSPRAHADGHRQGAATPFVGCERVEFAEQPGPYTAMGWPIDASGMEELLLRLHREYPGTPLMVTENGAAFDDVVEDGRVRDERRIAYLRDHIAAVERACAAGADVRGYFAWSLLDNFEWAYGYSKRFGLVRVDYPTGRRTWKDSAHWYRDTIATHRGSA</sequence>
<dbReference type="PROSITE" id="PS00653">
    <property type="entry name" value="GLYCOSYL_HYDROL_F1_2"/>
    <property type="match status" value="1"/>
</dbReference>
<dbReference type="Proteomes" id="UP000198318">
    <property type="component" value="Unassembled WGS sequence"/>
</dbReference>
<dbReference type="FunFam" id="3.20.20.80:FF:000004">
    <property type="entry name" value="Beta-glucosidase 6-phospho-beta-glucosidase"/>
    <property type="match status" value="1"/>
</dbReference>
<dbReference type="EMBL" id="FZOR01000007">
    <property type="protein sequence ID" value="SNS66340.1"/>
    <property type="molecule type" value="Genomic_DNA"/>
</dbReference>
<keyword evidence="6" id="KW-0119">Carbohydrate metabolism</keyword>
<dbReference type="AlphaFoldDB" id="A0A239GB58"/>
<evidence type="ECO:0000313" key="13">
    <source>
        <dbReference type="Proteomes" id="UP000198318"/>
    </source>
</evidence>
<keyword evidence="4 11" id="KW-0378">Hydrolase</keyword>
<dbReference type="PRINTS" id="PR00131">
    <property type="entry name" value="GLHYDRLASE1"/>
</dbReference>
<feature type="binding site" evidence="10">
    <location>
        <position position="407"/>
    </location>
    <ligand>
        <name>substrate</name>
    </ligand>
</feature>
<comment type="catalytic activity">
    <reaction evidence="1 11">
        <text>Hydrolysis of terminal, non-reducing beta-D-glucosyl residues with release of beta-D-glucose.</text>
        <dbReference type="EC" id="3.2.1.21"/>
    </reaction>
</comment>
<dbReference type="Gene3D" id="3.20.20.80">
    <property type="entry name" value="Glycosidases"/>
    <property type="match status" value="1"/>
</dbReference>
<dbReference type="SUPFAM" id="SSF51445">
    <property type="entry name" value="(Trans)glycosidases"/>
    <property type="match status" value="1"/>
</dbReference>
<comment type="similarity">
    <text evidence="2 11">Belongs to the glycosyl hydrolase 1 family.</text>
</comment>
<feature type="binding site" evidence="10">
    <location>
        <position position="286"/>
    </location>
    <ligand>
        <name>substrate</name>
    </ligand>
</feature>
<evidence type="ECO:0000256" key="2">
    <source>
        <dbReference type="ARBA" id="ARBA00010838"/>
    </source>
</evidence>
<dbReference type="PANTHER" id="PTHR10353:SF36">
    <property type="entry name" value="LP05116P"/>
    <property type="match status" value="1"/>
</dbReference>
<evidence type="ECO:0000256" key="8">
    <source>
        <dbReference type="ARBA" id="ARBA00023326"/>
    </source>
</evidence>
<dbReference type="PANTHER" id="PTHR10353">
    <property type="entry name" value="GLYCOSYL HYDROLASE"/>
    <property type="match status" value="1"/>
</dbReference>
<keyword evidence="7 11" id="KW-0326">Glycosidase</keyword>
<feature type="active site" description="Proton donor" evidence="9">
    <location>
        <position position="161"/>
    </location>
</feature>
<evidence type="ECO:0000256" key="3">
    <source>
        <dbReference type="ARBA" id="ARBA00012744"/>
    </source>
</evidence>
<dbReference type="GO" id="GO:0008422">
    <property type="term" value="F:beta-glucosidase activity"/>
    <property type="evidence" value="ECO:0007669"/>
    <property type="project" value="UniProtKB-EC"/>
</dbReference>
<organism evidence="12 13">
    <name type="scientific">Actinomadura meyerae</name>
    <dbReference type="NCBI Taxonomy" id="240840"/>
    <lineage>
        <taxon>Bacteria</taxon>
        <taxon>Bacillati</taxon>
        <taxon>Actinomycetota</taxon>
        <taxon>Actinomycetes</taxon>
        <taxon>Streptosporangiales</taxon>
        <taxon>Thermomonosporaceae</taxon>
        <taxon>Actinomadura</taxon>
    </lineage>
</organism>
<accession>A0A239GB58</accession>
<keyword evidence="5" id="KW-0136">Cellulose degradation</keyword>
<feature type="binding site" evidence="10">
    <location>
        <position position="116"/>
    </location>
    <ligand>
        <name>substrate</name>
    </ligand>
</feature>
<dbReference type="NCBIfam" id="TIGR03356">
    <property type="entry name" value="BGL"/>
    <property type="match status" value="1"/>
</dbReference>
<evidence type="ECO:0000256" key="6">
    <source>
        <dbReference type="ARBA" id="ARBA00023277"/>
    </source>
</evidence>
<gene>
    <name evidence="12" type="ORF">SAMN05443665_1007109</name>
</gene>
<dbReference type="GO" id="GO:0030245">
    <property type="term" value="P:cellulose catabolic process"/>
    <property type="evidence" value="ECO:0007669"/>
    <property type="project" value="UniProtKB-KW"/>
</dbReference>
<evidence type="ECO:0000256" key="4">
    <source>
        <dbReference type="ARBA" id="ARBA00022801"/>
    </source>
</evidence>
<keyword evidence="13" id="KW-1185">Reference proteome</keyword>
<feature type="binding site" evidence="10">
    <location>
        <position position="160"/>
    </location>
    <ligand>
        <name>substrate</name>
    </ligand>
</feature>
<reference evidence="12 13" key="1">
    <citation type="submission" date="2017-06" db="EMBL/GenBank/DDBJ databases">
        <authorList>
            <person name="Kim H.J."/>
            <person name="Triplett B.A."/>
        </authorList>
    </citation>
    <scope>NUCLEOTIDE SEQUENCE [LARGE SCALE GENOMIC DNA]</scope>
    <source>
        <strain evidence="12 13">DSM 44715</strain>
    </source>
</reference>
<evidence type="ECO:0000313" key="12">
    <source>
        <dbReference type="EMBL" id="SNS66340.1"/>
    </source>
</evidence>
<dbReference type="EC" id="3.2.1.21" evidence="3 11"/>
<dbReference type="InterPro" id="IPR033132">
    <property type="entry name" value="GH_1_N_CS"/>
</dbReference>
<proteinExistence type="inferred from homology"/>
<feature type="binding site" evidence="10">
    <location>
        <begin position="414"/>
        <end position="415"/>
    </location>
    <ligand>
        <name>substrate</name>
    </ligand>
</feature>
<evidence type="ECO:0000256" key="11">
    <source>
        <dbReference type="RuleBase" id="RU361175"/>
    </source>
</evidence>
<feature type="active site" description="Nucleophile" evidence="9">
    <location>
        <position position="361"/>
    </location>
</feature>
<evidence type="ECO:0000256" key="9">
    <source>
        <dbReference type="PIRSR" id="PIRSR617736-1"/>
    </source>
</evidence>
<evidence type="ECO:0000256" key="7">
    <source>
        <dbReference type="ARBA" id="ARBA00023295"/>
    </source>
</evidence>
<feature type="binding site" evidence="10">
    <location>
        <position position="17"/>
    </location>
    <ligand>
        <name>substrate</name>
    </ligand>
</feature>
<dbReference type="InterPro" id="IPR017736">
    <property type="entry name" value="Glyco_hydro_1_beta-glucosidase"/>
</dbReference>
<evidence type="ECO:0000256" key="5">
    <source>
        <dbReference type="ARBA" id="ARBA00023001"/>
    </source>
</evidence>
<dbReference type="RefSeq" id="WP_089325694.1">
    <property type="nucleotide sequence ID" value="NZ_FZOR01000007.1"/>
</dbReference>
<name>A0A239GB58_9ACTN</name>
<dbReference type="GO" id="GO:0005829">
    <property type="term" value="C:cytosol"/>
    <property type="evidence" value="ECO:0007669"/>
    <property type="project" value="TreeGrafter"/>
</dbReference>
<dbReference type="OrthoDB" id="5166882at2"/>
<keyword evidence="8" id="KW-0624">Polysaccharide degradation</keyword>
<dbReference type="InterPro" id="IPR001360">
    <property type="entry name" value="Glyco_hydro_1"/>
</dbReference>
<dbReference type="Pfam" id="PF00232">
    <property type="entry name" value="Glyco_hydro_1"/>
    <property type="match status" value="1"/>
</dbReference>
<protein>
    <recommendedName>
        <fullName evidence="3 11">Beta-glucosidase</fullName>
        <ecNumber evidence="3 11">3.2.1.21</ecNumber>
    </recommendedName>
</protein>
<dbReference type="InterPro" id="IPR017853">
    <property type="entry name" value="GH"/>
</dbReference>